<dbReference type="InterPro" id="IPR046960">
    <property type="entry name" value="PPR_At4g14850-like_plant"/>
</dbReference>
<organism evidence="3 4">
    <name type="scientific">Platanthera guangdongensis</name>
    <dbReference type="NCBI Taxonomy" id="2320717"/>
    <lineage>
        <taxon>Eukaryota</taxon>
        <taxon>Viridiplantae</taxon>
        <taxon>Streptophyta</taxon>
        <taxon>Embryophyta</taxon>
        <taxon>Tracheophyta</taxon>
        <taxon>Spermatophyta</taxon>
        <taxon>Magnoliopsida</taxon>
        <taxon>Liliopsida</taxon>
        <taxon>Asparagales</taxon>
        <taxon>Orchidaceae</taxon>
        <taxon>Orchidoideae</taxon>
        <taxon>Orchideae</taxon>
        <taxon>Orchidinae</taxon>
        <taxon>Platanthera</taxon>
    </lineage>
</organism>
<dbReference type="EMBL" id="JBBWWR010000005">
    <property type="protein sequence ID" value="KAK8966582.1"/>
    <property type="molecule type" value="Genomic_DNA"/>
</dbReference>
<gene>
    <name evidence="3" type="primary">PCMP-E105</name>
    <name evidence="3" type="ORF">KSP40_PGU005205</name>
</gene>
<sequence length="536" mass="59164">MVAGFHLPRLPTLADRCKSMTELKQIQAQLTTLGLAGDSFLVSKLLLFSAVSDSGDLGYSHCIFLTLPSPRTFIYNTLIRGHSRSTNPNRALSLYVQMLRAGAPPDHLTFPFLAKSCARLTSPLLGRAIHCHISKIGLGLDLYILNSLIHMYASCGQMPAAHKVFDEIPLPNLVSRNALVDGFAKCEDLMTARQVFDRMPERDVVSWSAMIDGYVKGGDARSALNLFEKMQVCGPRANEVTMVSLLCACAHLGVLEKGRGLHQYIKANGLGMTLAVATSLVDMYAKCGSIGEAMEVFLSFPGQKADVLMWNAVIGGLAMQGMSRDSIEMFRQMVRIGIKPDEITYLVLLSACAHGGYVVEAWEFFRLIQAQGMALHAEHYTCMVDVLGRAGRVEEICELVMGLTMEPSGAFYGALLCACQSHGWVELGEVVGRKLVELEPEHDGRYVGLSNLLAVRRRWEEAKRTREEMEKRGVRKAPGQSEIEVAGRLHGFIAGDRCHPESAQLYWMLTCLTKQMKMEVDGSILDSDFSRSRVYS</sequence>
<dbReference type="InterPro" id="IPR011990">
    <property type="entry name" value="TPR-like_helical_dom_sf"/>
</dbReference>
<comment type="caution">
    <text evidence="3">The sequence shown here is derived from an EMBL/GenBank/DDBJ whole genome shotgun (WGS) entry which is preliminary data.</text>
</comment>
<dbReference type="PANTHER" id="PTHR47926:SF483">
    <property type="entry name" value="TETRATRICOPEPTIDE-LIKE HELICAL DOMAIN SUPERFAMILY"/>
    <property type="match status" value="1"/>
</dbReference>
<protein>
    <submittedName>
        <fullName evidence="3">Pentatricopeptide repeat-containing protein</fullName>
    </submittedName>
</protein>
<feature type="repeat" description="PPR" evidence="2">
    <location>
        <begin position="172"/>
        <end position="202"/>
    </location>
</feature>
<keyword evidence="4" id="KW-1185">Reference proteome</keyword>
<dbReference type="Pfam" id="PF01535">
    <property type="entry name" value="PPR"/>
    <property type="match status" value="3"/>
</dbReference>
<dbReference type="PANTHER" id="PTHR47926">
    <property type="entry name" value="PENTATRICOPEPTIDE REPEAT-CONTAINING PROTEIN"/>
    <property type="match status" value="1"/>
</dbReference>
<evidence type="ECO:0000313" key="3">
    <source>
        <dbReference type="EMBL" id="KAK8966582.1"/>
    </source>
</evidence>
<dbReference type="NCBIfam" id="TIGR00756">
    <property type="entry name" value="PPR"/>
    <property type="match status" value="5"/>
</dbReference>
<evidence type="ECO:0000256" key="1">
    <source>
        <dbReference type="ARBA" id="ARBA00022737"/>
    </source>
</evidence>
<dbReference type="InterPro" id="IPR046848">
    <property type="entry name" value="E_motif"/>
</dbReference>
<dbReference type="Gene3D" id="1.25.40.10">
    <property type="entry name" value="Tetratricopeptide repeat domain"/>
    <property type="match status" value="4"/>
</dbReference>
<name>A0ABR2MQV1_9ASPA</name>
<proteinExistence type="predicted"/>
<dbReference type="PROSITE" id="PS51375">
    <property type="entry name" value="PPR"/>
    <property type="match status" value="5"/>
</dbReference>
<feature type="repeat" description="PPR" evidence="2">
    <location>
        <begin position="341"/>
        <end position="375"/>
    </location>
</feature>
<dbReference type="Pfam" id="PF13041">
    <property type="entry name" value="PPR_2"/>
    <property type="match status" value="3"/>
</dbReference>
<evidence type="ECO:0000256" key="2">
    <source>
        <dbReference type="PROSITE-ProRule" id="PRU00708"/>
    </source>
</evidence>
<accession>A0ABR2MQV1</accession>
<dbReference type="Proteomes" id="UP001412067">
    <property type="component" value="Unassembled WGS sequence"/>
</dbReference>
<reference evidence="3 4" key="1">
    <citation type="journal article" date="2022" name="Nat. Plants">
        <title>Genomes of leafy and leafless Platanthera orchids illuminate the evolution of mycoheterotrophy.</title>
        <authorList>
            <person name="Li M.H."/>
            <person name="Liu K.W."/>
            <person name="Li Z."/>
            <person name="Lu H.C."/>
            <person name="Ye Q.L."/>
            <person name="Zhang D."/>
            <person name="Wang J.Y."/>
            <person name="Li Y.F."/>
            <person name="Zhong Z.M."/>
            <person name="Liu X."/>
            <person name="Yu X."/>
            <person name="Liu D.K."/>
            <person name="Tu X.D."/>
            <person name="Liu B."/>
            <person name="Hao Y."/>
            <person name="Liao X.Y."/>
            <person name="Jiang Y.T."/>
            <person name="Sun W.H."/>
            <person name="Chen J."/>
            <person name="Chen Y.Q."/>
            <person name="Ai Y."/>
            <person name="Zhai J.W."/>
            <person name="Wu S.S."/>
            <person name="Zhou Z."/>
            <person name="Hsiao Y.Y."/>
            <person name="Wu W.L."/>
            <person name="Chen Y.Y."/>
            <person name="Lin Y.F."/>
            <person name="Hsu J.L."/>
            <person name="Li C.Y."/>
            <person name="Wang Z.W."/>
            <person name="Zhao X."/>
            <person name="Zhong W.Y."/>
            <person name="Ma X.K."/>
            <person name="Ma L."/>
            <person name="Huang J."/>
            <person name="Chen G.Z."/>
            <person name="Huang M.Z."/>
            <person name="Huang L."/>
            <person name="Peng D.H."/>
            <person name="Luo Y.B."/>
            <person name="Zou S.Q."/>
            <person name="Chen S.P."/>
            <person name="Lan S."/>
            <person name="Tsai W.C."/>
            <person name="Van de Peer Y."/>
            <person name="Liu Z.J."/>
        </authorList>
    </citation>
    <scope>NUCLEOTIDE SEQUENCE [LARGE SCALE GENOMIC DNA]</scope>
    <source>
        <strain evidence="3">Lor288</strain>
    </source>
</reference>
<dbReference type="InterPro" id="IPR002885">
    <property type="entry name" value="PPR_rpt"/>
</dbReference>
<feature type="repeat" description="PPR" evidence="2">
    <location>
        <begin position="306"/>
        <end position="340"/>
    </location>
</feature>
<feature type="repeat" description="PPR" evidence="2">
    <location>
        <begin position="203"/>
        <end position="237"/>
    </location>
</feature>
<evidence type="ECO:0000313" key="4">
    <source>
        <dbReference type="Proteomes" id="UP001412067"/>
    </source>
</evidence>
<keyword evidence="1" id="KW-0677">Repeat</keyword>
<dbReference type="Pfam" id="PF20431">
    <property type="entry name" value="E_motif"/>
    <property type="match status" value="1"/>
</dbReference>
<feature type="repeat" description="PPR" evidence="2">
    <location>
        <begin position="71"/>
        <end position="105"/>
    </location>
</feature>